<sequence length="650" mass="76239">MKNQLKIIAVNILEECVDHIKKNLKTNNPYPFYNDYELVKIEKSEKLQIVKKENEKLNYDFFNINKSKAPAISISAIVGKNGSGKSALIDIVLRLINNISYKILSDKVDADLMFVEGVFAQLYFSIGDQYYLLQQQGESIILYHFSSGKWNNVRDAKKVLGEHFFYTIVMNYSLHAFNTLEYKEEWDKVKKDCWLRGIFHKNDGYQTPVVLNPMRTNGNINISRENALANDRLISLLFNEKKQRNALFTEINEKNSVESITITLERKKIDEKWGKIIDNWKKAGNRIENDFFDGLRDKIINLWKHKYQFKTTKKEDEEYDAALLYLVYKTIKVSQYDAFDNFAPLSPLYSEDWTKKTDEELKNLIEEIDKDKSHLTFRIKQVLAFLELRHISAKNYSIDEFAKSIDGIHNLRKWRYIDLIPPHCFETDIQLKEKNSNKMAYSFSKLSSGEKQLVYTTSSILYHIRNLNSIEGNLRRVKYNHINIILDEIELYFHPEFQRQFVNNLILNIQNMEFHIASINIQMATHSPFILSDIPKKNVLFLEYGSNIVDEMQEDTFGANIHTLLQHGFFLNGVPIGDFAKQKINQMFARLHKGECSDELFNEILLVGEPFIKSQLLKKYNELKPVEYSDLKDELRKLRAELNELKNSNQ</sequence>
<dbReference type="Gene3D" id="3.40.50.300">
    <property type="entry name" value="P-loop containing nucleotide triphosphate hydrolases"/>
    <property type="match status" value="1"/>
</dbReference>
<dbReference type="EMBL" id="JBHUPA010000007">
    <property type="protein sequence ID" value="MFD2963113.1"/>
    <property type="molecule type" value="Genomic_DNA"/>
</dbReference>
<gene>
    <name evidence="1" type="ORF">ACFS6J_15030</name>
</gene>
<reference evidence="2" key="1">
    <citation type="journal article" date="2019" name="Int. J. Syst. Evol. Microbiol.">
        <title>The Global Catalogue of Microorganisms (GCM) 10K type strain sequencing project: providing services to taxonomists for standard genome sequencing and annotation.</title>
        <authorList>
            <consortium name="The Broad Institute Genomics Platform"/>
            <consortium name="The Broad Institute Genome Sequencing Center for Infectious Disease"/>
            <person name="Wu L."/>
            <person name="Ma J."/>
        </authorList>
    </citation>
    <scope>NUCLEOTIDE SEQUENCE [LARGE SCALE GENOMIC DNA]</scope>
    <source>
        <strain evidence="2">KCTC 23098</strain>
    </source>
</reference>
<name>A0ABW6B0T3_9SPHI</name>
<organism evidence="1 2">
    <name type="scientific">Olivibacter jilunii</name>
    <dbReference type="NCBI Taxonomy" id="985016"/>
    <lineage>
        <taxon>Bacteria</taxon>
        <taxon>Pseudomonadati</taxon>
        <taxon>Bacteroidota</taxon>
        <taxon>Sphingobacteriia</taxon>
        <taxon>Sphingobacteriales</taxon>
        <taxon>Sphingobacteriaceae</taxon>
        <taxon>Olivibacter</taxon>
    </lineage>
</organism>
<dbReference type="SUPFAM" id="SSF52540">
    <property type="entry name" value="P-loop containing nucleoside triphosphate hydrolases"/>
    <property type="match status" value="1"/>
</dbReference>
<comment type="caution">
    <text evidence="1">The sequence shown here is derived from an EMBL/GenBank/DDBJ whole genome shotgun (WGS) entry which is preliminary data.</text>
</comment>
<accession>A0ABW6B0T3</accession>
<proteinExistence type="predicted"/>
<dbReference type="PANTHER" id="PTHR32182:SF23">
    <property type="entry name" value="ATP BINDING PROTEIN"/>
    <property type="match status" value="1"/>
</dbReference>
<protein>
    <submittedName>
        <fullName evidence="1">AAA family ATPase</fullName>
    </submittedName>
</protein>
<dbReference type="InterPro" id="IPR027417">
    <property type="entry name" value="P-loop_NTPase"/>
</dbReference>
<dbReference type="RefSeq" id="WP_003012813.1">
    <property type="nucleotide sequence ID" value="NZ_JBHUPA010000007.1"/>
</dbReference>
<dbReference type="Proteomes" id="UP001597560">
    <property type="component" value="Unassembled WGS sequence"/>
</dbReference>
<dbReference type="PANTHER" id="PTHR32182">
    <property type="entry name" value="DNA REPLICATION AND REPAIR PROTEIN RECF"/>
    <property type="match status" value="1"/>
</dbReference>
<evidence type="ECO:0000313" key="1">
    <source>
        <dbReference type="EMBL" id="MFD2963113.1"/>
    </source>
</evidence>
<keyword evidence="2" id="KW-1185">Reference proteome</keyword>
<evidence type="ECO:0000313" key="2">
    <source>
        <dbReference type="Proteomes" id="UP001597560"/>
    </source>
</evidence>